<dbReference type="RefSeq" id="WP_168046379.1">
    <property type="nucleotide sequence ID" value="NZ_JAATJR010000001.1"/>
</dbReference>
<organism evidence="1 2">
    <name type="scientific">Falsiroseomonas frigidaquae</name>
    <dbReference type="NCBI Taxonomy" id="487318"/>
    <lineage>
        <taxon>Bacteria</taxon>
        <taxon>Pseudomonadati</taxon>
        <taxon>Pseudomonadota</taxon>
        <taxon>Alphaproteobacteria</taxon>
        <taxon>Acetobacterales</taxon>
        <taxon>Roseomonadaceae</taxon>
        <taxon>Falsiroseomonas</taxon>
    </lineage>
</organism>
<sequence length="99" mass="10819">MMDERTLPLTGIADERLSARLAALLARVQQQARRGDLALATDDLLALADYLAEHAGYVAAHAEQLPRGMAERLCTLAHQHAEMLREGAAELRRMEVGTA</sequence>
<protein>
    <submittedName>
        <fullName evidence="1">Uncharacterized protein</fullName>
    </submittedName>
</protein>
<reference evidence="1 2" key="1">
    <citation type="submission" date="2020-03" db="EMBL/GenBank/DDBJ databases">
        <title>Roseomonas selenitidurans sp. nov. isolated from soil.</title>
        <authorList>
            <person name="Liu H."/>
        </authorList>
    </citation>
    <scope>NUCLEOTIDE SEQUENCE [LARGE SCALE GENOMIC DNA]</scope>
    <source>
        <strain evidence="1 2">JCM 15073</strain>
    </source>
</reference>
<name>A0ABX1ES59_9PROT</name>
<evidence type="ECO:0000313" key="2">
    <source>
        <dbReference type="Proteomes" id="UP000765160"/>
    </source>
</evidence>
<proteinExistence type="predicted"/>
<comment type="caution">
    <text evidence="1">The sequence shown here is derived from an EMBL/GenBank/DDBJ whole genome shotgun (WGS) entry which is preliminary data.</text>
</comment>
<dbReference type="EMBL" id="JAAVTX010000001">
    <property type="protein sequence ID" value="NKE43412.1"/>
    <property type="molecule type" value="Genomic_DNA"/>
</dbReference>
<gene>
    <name evidence="1" type="ORF">HB662_01385</name>
</gene>
<evidence type="ECO:0000313" key="1">
    <source>
        <dbReference type="EMBL" id="NKE43412.1"/>
    </source>
</evidence>
<keyword evidence="2" id="KW-1185">Reference proteome</keyword>
<dbReference type="Proteomes" id="UP000765160">
    <property type="component" value="Unassembled WGS sequence"/>
</dbReference>
<accession>A0ABX1ES59</accession>